<accession>A0A9Q8CNQ6</accession>
<evidence type="ECO:0000313" key="1">
    <source>
        <dbReference type="EMBL" id="TDM04062.1"/>
    </source>
</evidence>
<comment type="caution">
    <text evidence="1">The sequence shown here is derived from an EMBL/GenBank/DDBJ whole genome shotgun (WGS) entry which is preliminary data.</text>
</comment>
<dbReference type="AlphaFoldDB" id="A0A9Q8CNQ6"/>
<evidence type="ECO:0000313" key="2">
    <source>
        <dbReference type="Proteomes" id="UP000295280"/>
    </source>
</evidence>
<sequence length="74" mass="8610">MAKVKINVLQNFNGKKENMLFEKDKQYDMDQARVNEILAFSKSLIEVIEDNKEDKPVRKPRAKKVVKETAKDGE</sequence>
<name>A0A9Q8CNQ6_9STAP</name>
<keyword evidence="2" id="KW-1185">Reference proteome</keyword>
<gene>
    <name evidence="1" type="ORF">ERX40_02520</name>
</gene>
<protein>
    <submittedName>
        <fullName evidence="1">Uncharacterized protein</fullName>
    </submittedName>
</protein>
<organism evidence="1 2">
    <name type="scientific">Macrococcus carouselicus</name>
    <dbReference type="NCBI Taxonomy" id="69969"/>
    <lineage>
        <taxon>Bacteria</taxon>
        <taxon>Bacillati</taxon>
        <taxon>Bacillota</taxon>
        <taxon>Bacilli</taxon>
        <taxon>Bacillales</taxon>
        <taxon>Staphylococcaceae</taxon>
        <taxon>Macrococcus</taxon>
    </lineage>
</organism>
<proteinExistence type="predicted"/>
<dbReference type="EMBL" id="SCWD01000001">
    <property type="protein sequence ID" value="TDM04062.1"/>
    <property type="molecule type" value="Genomic_DNA"/>
</dbReference>
<reference evidence="1 2" key="1">
    <citation type="submission" date="2019-01" db="EMBL/GenBank/DDBJ databases">
        <title>Draft genome sequences of the type strains of six Macrococcus species.</title>
        <authorList>
            <person name="Mazhar S."/>
            <person name="Altermann E."/>
            <person name="Hill C."/>
            <person name="Mcauliffe O."/>
        </authorList>
    </citation>
    <scope>NUCLEOTIDE SEQUENCE [LARGE SCALE GENOMIC DNA]</scope>
    <source>
        <strain evidence="1 2">ATCC 51828</strain>
    </source>
</reference>
<dbReference type="Proteomes" id="UP000295280">
    <property type="component" value="Unassembled WGS sequence"/>
</dbReference>
<dbReference type="RefSeq" id="WP_133416922.1">
    <property type="nucleotide sequence ID" value="NZ_SCWD01000001.1"/>
</dbReference>